<dbReference type="STRING" id="195883.A0A482XNV1"/>
<gene>
    <name evidence="2" type="ORF">LSTR_LSTR016764</name>
</gene>
<protein>
    <recommendedName>
        <fullName evidence="1">Tyrosine-protein kinase ephrin type A/B receptor-like domain-containing protein</fullName>
    </recommendedName>
</protein>
<dbReference type="InParanoid" id="A0A482XNV1"/>
<evidence type="ECO:0000313" key="2">
    <source>
        <dbReference type="EMBL" id="RZF47845.1"/>
    </source>
</evidence>
<evidence type="ECO:0000313" key="3">
    <source>
        <dbReference type="Proteomes" id="UP000291343"/>
    </source>
</evidence>
<organism evidence="2 3">
    <name type="scientific">Laodelphax striatellus</name>
    <name type="common">Small brown planthopper</name>
    <name type="synonym">Delphax striatella</name>
    <dbReference type="NCBI Taxonomy" id="195883"/>
    <lineage>
        <taxon>Eukaryota</taxon>
        <taxon>Metazoa</taxon>
        <taxon>Ecdysozoa</taxon>
        <taxon>Arthropoda</taxon>
        <taxon>Hexapoda</taxon>
        <taxon>Insecta</taxon>
        <taxon>Pterygota</taxon>
        <taxon>Neoptera</taxon>
        <taxon>Paraneoptera</taxon>
        <taxon>Hemiptera</taxon>
        <taxon>Auchenorrhyncha</taxon>
        <taxon>Fulgoroidea</taxon>
        <taxon>Delphacidae</taxon>
        <taxon>Criomorphinae</taxon>
        <taxon>Laodelphax</taxon>
    </lineage>
</organism>
<feature type="domain" description="Tyrosine-protein kinase ephrin type A/B receptor-like" evidence="1">
    <location>
        <begin position="150"/>
        <end position="197"/>
    </location>
</feature>
<keyword evidence="3" id="KW-1185">Reference proteome</keyword>
<dbReference type="Gene3D" id="2.10.50.10">
    <property type="entry name" value="Tumor Necrosis Factor Receptor, subunit A, domain 2"/>
    <property type="match status" value="1"/>
</dbReference>
<dbReference type="PANTHER" id="PTHR46967">
    <property type="entry name" value="INSULIN-LIKE GROWTH FACTOR BINDING PROTEIN,N-TERMINAL"/>
    <property type="match status" value="1"/>
</dbReference>
<dbReference type="Proteomes" id="UP000291343">
    <property type="component" value="Unassembled WGS sequence"/>
</dbReference>
<dbReference type="Pfam" id="PF07699">
    <property type="entry name" value="Ephrin_rec_like"/>
    <property type="match status" value="2"/>
</dbReference>
<dbReference type="PANTHER" id="PTHR46967:SF1">
    <property type="entry name" value="KERATIN-ASSOCIATED PROTEIN 16-1-LIKE"/>
    <property type="match status" value="1"/>
</dbReference>
<reference evidence="2 3" key="1">
    <citation type="journal article" date="2017" name="Gigascience">
        <title>Genome sequence of the small brown planthopper, Laodelphax striatellus.</title>
        <authorList>
            <person name="Zhu J."/>
            <person name="Jiang F."/>
            <person name="Wang X."/>
            <person name="Yang P."/>
            <person name="Bao Y."/>
            <person name="Zhao W."/>
            <person name="Wang W."/>
            <person name="Lu H."/>
            <person name="Wang Q."/>
            <person name="Cui N."/>
            <person name="Li J."/>
            <person name="Chen X."/>
            <person name="Luo L."/>
            <person name="Yu J."/>
            <person name="Kang L."/>
            <person name="Cui F."/>
        </authorList>
    </citation>
    <scope>NUCLEOTIDE SEQUENCE [LARGE SCALE GENOMIC DNA]</scope>
    <source>
        <strain evidence="2">Lst14</strain>
    </source>
</reference>
<dbReference type="OrthoDB" id="430340at2759"/>
<dbReference type="AlphaFoldDB" id="A0A482XNV1"/>
<accession>A0A482XNV1</accession>
<dbReference type="InterPro" id="IPR011641">
    <property type="entry name" value="Tyr-kin_ephrin_A/B_rcpt-like"/>
</dbReference>
<proteinExistence type="predicted"/>
<dbReference type="InterPro" id="IPR009030">
    <property type="entry name" value="Growth_fac_rcpt_cys_sf"/>
</dbReference>
<dbReference type="FunFam" id="2.10.50.10:FF:000018">
    <property type="entry name" value="Sushi, von Willebrand factor type A, EGF and pentraxin domain-containing 1"/>
    <property type="match status" value="1"/>
</dbReference>
<comment type="caution">
    <text evidence="2">The sequence shown here is derived from an EMBL/GenBank/DDBJ whole genome shotgun (WGS) entry which is preliminary data.</text>
</comment>
<evidence type="ECO:0000259" key="1">
    <source>
        <dbReference type="Pfam" id="PF07699"/>
    </source>
</evidence>
<dbReference type="SMART" id="SM01411">
    <property type="entry name" value="Ephrin_rec_like"/>
    <property type="match status" value="2"/>
</dbReference>
<dbReference type="SUPFAM" id="SSF57184">
    <property type="entry name" value="Growth factor receptor domain"/>
    <property type="match status" value="1"/>
</dbReference>
<name>A0A482XNV1_LAOST</name>
<dbReference type="EMBL" id="QKKF02003049">
    <property type="protein sequence ID" value="RZF47845.1"/>
    <property type="molecule type" value="Genomic_DNA"/>
</dbReference>
<sequence length="256" mass="27965">MYRANGVVSPPCLSQYTDLMAQYYPQLNNILSQRCSAVNVNMNVTFLYAKPQLLEENLVQVDFVLVIIPAVKQPQLYDLCGSTLNLIFDLSVPHASAVIEPLINVSSIGNQCPPLRALKSSIGRGFTCNVGEVLNMDTNNVPRCLHCPAGTFAGIKQKVCSLCPRGFYQDRDRQGQCIRCPMGTYTKEEGSKSVTDCVPVCGYGTYSPTGLVPCLECPRNSYTSEPPTGGFKDCQACPANTYTYQPSAPGKEYCRG</sequence>
<feature type="domain" description="Tyrosine-protein kinase ephrin type A/B receptor-like" evidence="1">
    <location>
        <begin position="204"/>
        <end position="254"/>
    </location>
</feature>